<proteinExistence type="predicted"/>
<dbReference type="Proteomes" id="UP000305883">
    <property type="component" value="Unassembled WGS sequence"/>
</dbReference>
<sequence length="296" mass="31709">MNFAINWFLAAWFISKSVSPASAQTSNTSSLDSCPHDIQRIANGRAKFNSTGRTAFNLGQDDDWQLSYSLQDMRAENYRAGNRVTMQYLSTFLSVPASFIGSPRGSHTRICSYRMPGQNKTLDDRSEGASGSCEGVLSDECIQALLLAPPPVEDDCPWIDPTEACGFGVIVGRAAPSNFSSGTCTLDDLPHIDLPESYQTYSGLVGSSILPPDQTRDSFEVYDLRVRQPIPMLITSSVANSDERHAAVVCLAPSNVTDGSRVPEGEFPPSAASVLSSRGSALMAAVAACVVILALV</sequence>
<comment type="caution">
    <text evidence="2">The sequence shown here is derived from an EMBL/GenBank/DDBJ whole genome shotgun (WGS) entry which is preliminary data.</text>
</comment>
<reference evidence="2 3" key="1">
    <citation type="journal article" date="2019" name="Genome Biol. Evol.">
        <title>Genomic Plasticity Mediated by Transposable Elements in the Plant Pathogenic Fungus Colletotrichum higginsianum.</title>
        <authorList>
            <person name="Tsushima A."/>
            <person name="Gan P."/>
            <person name="Kumakura N."/>
            <person name="Narusaka M."/>
            <person name="Takano Y."/>
            <person name="Narusaka Y."/>
            <person name="Shirasu K."/>
        </authorList>
    </citation>
    <scope>NUCLEOTIDE SEQUENCE [LARGE SCALE GENOMIC DNA]</scope>
    <source>
        <strain evidence="2 3">MAFF305635-RFP</strain>
    </source>
</reference>
<feature type="signal peptide" evidence="1">
    <location>
        <begin position="1"/>
        <end position="23"/>
    </location>
</feature>
<evidence type="ECO:0000313" key="2">
    <source>
        <dbReference type="EMBL" id="TIC99332.1"/>
    </source>
</evidence>
<organism evidence="2 3">
    <name type="scientific">Colletotrichum higginsianum</name>
    <dbReference type="NCBI Taxonomy" id="80884"/>
    <lineage>
        <taxon>Eukaryota</taxon>
        <taxon>Fungi</taxon>
        <taxon>Dikarya</taxon>
        <taxon>Ascomycota</taxon>
        <taxon>Pezizomycotina</taxon>
        <taxon>Sordariomycetes</taxon>
        <taxon>Hypocreomycetidae</taxon>
        <taxon>Glomerellales</taxon>
        <taxon>Glomerellaceae</taxon>
        <taxon>Colletotrichum</taxon>
        <taxon>Colletotrichum destructivum species complex</taxon>
    </lineage>
</organism>
<evidence type="ECO:0000313" key="3">
    <source>
        <dbReference type="Proteomes" id="UP000305883"/>
    </source>
</evidence>
<evidence type="ECO:0000256" key="1">
    <source>
        <dbReference type="SAM" id="SignalP"/>
    </source>
</evidence>
<gene>
    <name evidence="2" type="ORF">CH35J_005148</name>
</gene>
<dbReference type="AlphaFoldDB" id="A0A4T0W2D0"/>
<keyword evidence="1" id="KW-0732">Signal</keyword>
<dbReference type="OrthoDB" id="5132818at2759"/>
<accession>A0A4T0W2D0</accession>
<name>A0A4T0W2D0_9PEZI</name>
<protein>
    <submittedName>
        <fullName evidence="2">Uncharacterized protein</fullName>
    </submittedName>
</protein>
<feature type="chain" id="PRO_5020979302" evidence="1">
    <location>
        <begin position="24"/>
        <end position="296"/>
    </location>
</feature>
<dbReference type="EMBL" id="MWPZ01000004">
    <property type="protein sequence ID" value="TIC99332.1"/>
    <property type="molecule type" value="Genomic_DNA"/>
</dbReference>